<reference evidence="1 2" key="1">
    <citation type="submission" date="2023-08" db="EMBL/GenBank/DDBJ databases">
        <title>Achromobacter seleniivolatilans sp. nov., isolated from seleniferous soil.</title>
        <authorList>
            <person name="Zhang S."/>
            <person name="Li K."/>
            <person name="Peng J."/>
            <person name="Zhao Q."/>
            <person name="Wang H."/>
            <person name="Guo Y."/>
        </authorList>
    </citation>
    <scope>NUCLEOTIDE SEQUENCE [LARGE SCALE GENOMIC DNA]</scope>
    <source>
        <strain evidence="1 2">R39</strain>
    </source>
</reference>
<accession>A0ABY9M231</accession>
<proteinExistence type="predicted"/>
<dbReference type="EMBL" id="CP132976">
    <property type="protein sequence ID" value="WMD20800.1"/>
    <property type="molecule type" value="Genomic_DNA"/>
</dbReference>
<sequence>MIDLIDVCDDPRLFGSRAALLTHATVNIPHGRYALLSQSPEVHRAVVDVIAGLRPPRHGYVRHMGLVSWPIGRQGFVRGRGTGLRMIELVCDLYGIAVAPTIDFVSDLLTSPQYLTQAMEHWPQYVRQEFSFSLGLVPAFDLYVIEGAIPFEPCRFTRLWLALFEERIVGRTLILSTYRQNQMADYCTKGLIYEHESLRVDDDLDGCIIRFPGRQSRSDGGAGSEDVVYADGEIGV</sequence>
<gene>
    <name evidence="1" type="ORF">RAS12_00050</name>
</gene>
<organism evidence="1 2">
    <name type="scientific">Achromobacter seleniivolatilans</name>
    <dbReference type="NCBI Taxonomy" id="3047478"/>
    <lineage>
        <taxon>Bacteria</taxon>
        <taxon>Pseudomonadati</taxon>
        <taxon>Pseudomonadota</taxon>
        <taxon>Betaproteobacteria</taxon>
        <taxon>Burkholderiales</taxon>
        <taxon>Alcaligenaceae</taxon>
        <taxon>Achromobacter</taxon>
    </lineage>
</organism>
<protein>
    <submittedName>
        <fullName evidence="1">ATPase</fullName>
    </submittedName>
</protein>
<evidence type="ECO:0000313" key="1">
    <source>
        <dbReference type="EMBL" id="WMD20800.1"/>
    </source>
</evidence>
<name>A0ABY9M231_9BURK</name>
<dbReference type="RefSeq" id="WP_306944246.1">
    <property type="nucleotide sequence ID" value="NZ_CP132976.1"/>
</dbReference>
<dbReference type="Proteomes" id="UP001234798">
    <property type="component" value="Chromosome"/>
</dbReference>
<evidence type="ECO:0000313" key="2">
    <source>
        <dbReference type="Proteomes" id="UP001234798"/>
    </source>
</evidence>
<keyword evidence="2" id="KW-1185">Reference proteome</keyword>